<keyword evidence="6" id="KW-1185">Reference proteome</keyword>
<dbReference type="InterPro" id="IPR010982">
    <property type="entry name" value="Lambda_DNA-bd_dom_sf"/>
</dbReference>
<keyword evidence="2" id="KW-0238">DNA-binding</keyword>
<evidence type="ECO:0000256" key="2">
    <source>
        <dbReference type="ARBA" id="ARBA00023125"/>
    </source>
</evidence>
<feature type="domain" description="HTH cro/C1-type" evidence="4">
    <location>
        <begin position="14"/>
        <end position="68"/>
    </location>
</feature>
<organism evidence="5 6">
    <name type="scientific">Gordonibacter pamelaeae</name>
    <dbReference type="NCBI Taxonomy" id="471189"/>
    <lineage>
        <taxon>Bacteria</taxon>
        <taxon>Bacillati</taxon>
        <taxon>Actinomycetota</taxon>
        <taxon>Coriobacteriia</taxon>
        <taxon>Eggerthellales</taxon>
        <taxon>Eggerthellaceae</taxon>
        <taxon>Gordonibacter</taxon>
    </lineage>
</organism>
<dbReference type="AlphaFoldDB" id="A0A369LY05"/>
<reference evidence="5 6" key="1">
    <citation type="journal article" date="2018" name="Elife">
        <title>Discovery and characterization of a prevalent human gut bacterial enzyme sufficient for the inactivation of a family of plant toxins.</title>
        <authorList>
            <person name="Koppel N."/>
            <person name="Bisanz J.E."/>
            <person name="Pandelia M.E."/>
            <person name="Turnbaugh P.J."/>
            <person name="Balskus E.P."/>
        </authorList>
    </citation>
    <scope>NUCLEOTIDE SEQUENCE [LARGE SCALE GENOMIC DNA]</scope>
    <source>
        <strain evidence="5 6">3C</strain>
    </source>
</reference>
<dbReference type="SUPFAM" id="SSF47413">
    <property type="entry name" value="lambda repressor-like DNA-binding domains"/>
    <property type="match status" value="1"/>
</dbReference>
<dbReference type="OrthoDB" id="3175784at2"/>
<name>A0A369LY05_9ACTN</name>
<keyword evidence="3" id="KW-0804">Transcription</keyword>
<evidence type="ECO:0000256" key="3">
    <source>
        <dbReference type="ARBA" id="ARBA00023163"/>
    </source>
</evidence>
<evidence type="ECO:0000256" key="1">
    <source>
        <dbReference type="ARBA" id="ARBA00023015"/>
    </source>
</evidence>
<dbReference type="GO" id="GO:0005829">
    <property type="term" value="C:cytosol"/>
    <property type="evidence" value="ECO:0007669"/>
    <property type="project" value="TreeGrafter"/>
</dbReference>
<comment type="caution">
    <text evidence="5">The sequence shown here is derived from an EMBL/GenBank/DDBJ whole genome shotgun (WGS) entry which is preliminary data.</text>
</comment>
<proteinExistence type="predicted"/>
<evidence type="ECO:0000313" key="6">
    <source>
        <dbReference type="Proteomes" id="UP000254000"/>
    </source>
</evidence>
<dbReference type="GO" id="GO:0003677">
    <property type="term" value="F:DNA binding"/>
    <property type="evidence" value="ECO:0007669"/>
    <property type="project" value="UniProtKB-KW"/>
</dbReference>
<gene>
    <name evidence="5" type="ORF">C1877_12770</name>
</gene>
<evidence type="ECO:0000313" key="5">
    <source>
        <dbReference type="EMBL" id="RDB63075.1"/>
    </source>
</evidence>
<dbReference type="EMBL" id="PPTS01000008">
    <property type="protein sequence ID" value="RDB63075.1"/>
    <property type="molecule type" value="Genomic_DNA"/>
</dbReference>
<accession>A0A369LY05</accession>
<dbReference type="PANTHER" id="PTHR46797:SF23">
    <property type="entry name" value="HTH-TYPE TRANSCRIPTIONAL REGULATOR SUTR"/>
    <property type="match status" value="1"/>
</dbReference>
<dbReference type="Pfam" id="PF01381">
    <property type="entry name" value="HTH_3"/>
    <property type="match status" value="1"/>
</dbReference>
<dbReference type="PROSITE" id="PS50943">
    <property type="entry name" value="HTH_CROC1"/>
    <property type="match status" value="1"/>
</dbReference>
<dbReference type="PANTHER" id="PTHR46797">
    <property type="entry name" value="HTH-TYPE TRANSCRIPTIONAL REGULATOR"/>
    <property type="match status" value="1"/>
</dbReference>
<dbReference type="CDD" id="cd00093">
    <property type="entry name" value="HTH_XRE"/>
    <property type="match status" value="1"/>
</dbReference>
<dbReference type="InterPro" id="IPR050807">
    <property type="entry name" value="TransReg_Diox_bact_type"/>
</dbReference>
<dbReference type="GO" id="GO:0003700">
    <property type="term" value="F:DNA-binding transcription factor activity"/>
    <property type="evidence" value="ECO:0007669"/>
    <property type="project" value="TreeGrafter"/>
</dbReference>
<keyword evidence="1" id="KW-0805">Transcription regulation</keyword>
<dbReference type="Proteomes" id="UP000254000">
    <property type="component" value="Unassembled WGS sequence"/>
</dbReference>
<dbReference type="Gene3D" id="1.10.260.40">
    <property type="entry name" value="lambda repressor-like DNA-binding domains"/>
    <property type="match status" value="1"/>
</dbReference>
<sequence length="72" mass="7924">MEAQERKVKLGARVRELREAQGLSQKKFALMIGTGQSYLSDIEAGRINVGYDLLCRIAEGLDVKVGDLTDKA</sequence>
<protein>
    <submittedName>
        <fullName evidence="5">XRE family transcriptional regulator</fullName>
    </submittedName>
</protein>
<evidence type="ECO:0000259" key="4">
    <source>
        <dbReference type="PROSITE" id="PS50943"/>
    </source>
</evidence>
<dbReference type="InterPro" id="IPR001387">
    <property type="entry name" value="Cro/C1-type_HTH"/>
</dbReference>
<dbReference type="SMART" id="SM00530">
    <property type="entry name" value="HTH_XRE"/>
    <property type="match status" value="1"/>
</dbReference>